<accession>A0A0N4VBD5</accession>
<dbReference type="InterPro" id="IPR041064">
    <property type="entry name" value="T6PP_helical"/>
</dbReference>
<evidence type="ECO:0000256" key="1">
    <source>
        <dbReference type="SAM" id="MobiDB-lite"/>
    </source>
</evidence>
<reference evidence="6" key="1">
    <citation type="submission" date="2017-02" db="UniProtKB">
        <authorList>
            <consortium name="WormBaseParasite"/>
        </authorList>
    </citation>
    <scope>IDENTIFICATION</scope>
</reference>
<dbReference type="Pfam" id="PF18572">
    <property type="entry name" value="T6PP_N"/>
    <property type="match status" value="1"/>
</dbReference>
<protein>
    <submittedName>
        <fullName evidence="6">T6PP_N domain-containing protein</fullName>
    </submittedName>
</protein>
<feature type="region of interest" description="Disordered" evidence="1">
    <location>
        <begin position="1"/>
        <end position="31"/>
    </location>
</feature>
<dbReference type="InterPro" id="IPR023214">
    <property type="entry name" value="HAD_sf"/>
</dbReference>
<dbReference type="AlphaFoldDB" id="A0A0N4VBD5"/>
<proteinExistence type="predicted"/>
<organism evidence="6">
    <name type="scientific">Enterobius vermicularis</name>
    <name type="common">Human pinworm</name>
    <dbReference type="NCBI Taxonomy" id="51028"/>
    <lineage>
        <taxon>Eukaryota</taxon>
        <taxon>Metazoa</taxon>
        <taxon>Ecdysozoa</taxon>
        <taxon>Nematoda</taxon>
        <taxon>Chromadorea</taxon>
        <taxon>Rhabditida</taxon>
        <taxon>Spirurina</taxon>
        <taxon>Oxyuridomorpha</taxon>
        <taxon>Oxyuroidea</taxon>
        <taxon>Oxyuridae</taxon>
        <taxon>Enterobius</taxon>
    </lineage>
</organism>
<dbReference type="STRING" id="51028.A0A0N4VBD5"/>
<dbReference type="Gene3D" id="3.30.70.3080">
    <property type="match status" value="1"/>
</dbReference>
<evidence type="ECO:0000259" key="2">
    <source>
        <dbReference type="Pfam" id="PF18572"/>
    </source>
</evidence>
<dbReference type="Pfam" id="PF21141">
    <property type="entry name" value="T6PP_C"/>
    <property type="match status" value="1"/>
</dbReference>
<gene>
    <name evidence="4" type="ORF">EVEC_LOCUS7326</name>
</gene>
<dbReference type="WBParaSite" id="EVEC_0000784001-mRNA-1">
    <property type="protein sequence ID" value="EVEC_0000784001-mRNA-1"/>
    <property type="gene ID" value="EVEC_0000784001"/>
</dbReference>
<dbReference type="Gene3D" id="3.40.50.1000">
    <property type="entry name" value="HAD superfamily/HAD-like"/>
    <property type="match status" value="1"/>
</dbReference>
<reference evidence="4 5" key="2">
    <citation type="submission" date="2018-10" db="EMBL/GenBank/DDBJ databases">
        <authorList>
            <consortium name="Pathogen Informatics"/>
        </authorList>
    </citation>
    <scope>NUCLEOTIDE SEQUENCE [LARGE SCALE GENOMIC DNA]</scope>
</reference>
<dbReference type="EMBL" id="UXUI01008874">
    <property type="protein sequence ID" value="VDD92575.1"/>
    <property type="molecule type" value="Genomic_DNA"/>
</dbReference>
<keyword evidence="5" id="KW-1185">Reference proteome</keyword>
<dbReference type="OrthoDB" id="5781377at2759"/>
<dbReference type="InterPro" id="IPR049063">
    <property type="entry name" value="T6PP_C"/>
</dbReference>
<feature type="domain" description="Trehalose-6-phosphate phosphatase helical bundle" evidence="2">
    <location>
        <begin position="42"/>
        <end position="139"/>
    </location>
</feature>
<evidence type="ECO:0000313" key="6">
    <source>
        <dbReference type="WBParaSite" id="EVEC_0000784001-mRNA-1"/>
    </source>
</evidence>
<sequence length="474" mass="53120">MAGEENHSKECETEASKDVKQTDLQSKDGEFKDEMKLPPIQSLEEFRDLMYRMQSVRRLIVSALLSNAKLLDEWKAVLHDAFGTLTDSRTKAFQREMQTACAKLLINVKDETTGLTKDLKFLELLDKARVEHPGLCFSELFSYVDLGSILAPYHPISPAKFQDEQCQTVNFLRVFVTSNSTDRKPVFITDWDGTMKNYCSQYATNLQPIYSAIGMTRFAERFTRLSAVLTAGPLRGPGILDLTAMPTDGPVLFSGSWGREWWLHGKRIVHDDGISDEGYSALEKMNDEMNSLLHSGDYSMFAMVGSGMQRKVDRLTLGVQTVCGHVPPDLSKRYQDEVKERMHRIDPQNHILVFDPSTSLEVEVVAHNSGNVWNKANGVDRVMTAMNDSLETPGRILICGDTRSDLPMVRQAAAKNPEGVMVIFVGLNDELRQEVCHIVGDERRCCFVSCPDVIHASMATILNEDVRGNLGLSS</sequence>
<evidence type="ECO:0000313" key="4">
    <source>
        <dbReference type="EMBL" id="VDD92575.1"/>
    </source>
</evidence>
<name>A0A0N4VBD5_ENTVE</name>
<feature type="domain" description="Trehalose-6-phosphate phosphatase C-terminal" evidence="3">
    <location>
        <begin position="187"/>
        <end position="454"/>
    </location>
</feature>
<dbReference type="Gene3D" id="1.20.58.1800">
    <property type="match status" value="1"/>
</dbReference>
<evidence type="ECO:0000313" key="5">
    <source>
        <dbReference type="Proteomes" id="UP000274131"/>
    </source>
</evidence>
<evidence type="ECO:0000259" key="3">
    <source>
        <dbReference type="Pfam" id="PF21141"/>
    </source>
</evidence>
<dbReference type="Proteomes" id="UP000274131">
    <property type="component" value="Unassembled WGS sequence"/>
</dbReference>